<dbReference type="AlphaFoldDB" id="X6NT62"/>
<evidence type="ECO:0000256" key="1">
    <source>
        <dbReference type="SAM" id="MobiDB-lite"/>
    </source>
</evidence>
<accession>X6NT62</accession>
<protein>
    <submittedName>
        <fullName evidence="2">Uncharacterized protein</fullName>
    </submittedName>
</protein>
<dbReference type="Proteomes" id="UP000023152">
    <property type="component" value="Unassembled WGS sequence"/>
</dbReference>
<feature type="compositionally biased region" description="Polar residues" evidence="1">
    <location>
        <begin position="80"/>
        <end position="90"/>
    </location>
</feature>
<keyword evidence="3" id="KW-1185">Reference proteome</keyword>
<gene>
    <name evidence="2" type="ORF">RFI_08633</name>
</gene>
<feature type="non-terminal residue" evidence="2">
    <location>
        <position position="258"/>
    </location>
</feature>
<name>X6NT62_RETFI</name>
<dbReference type="EMBL" id="ASPP01006641">
    <property type="protein sequence ID" value="ETO28497.1"/>
    <property type="molecule type" value="Genomic_DNA"/>
</dbReference>
<organism evidence="2 3">
    <name type="scientific">Reticulomyxa filosa</name>
    <dbReference type="NCBI Taxonomy" id="46433"/>
    <lineage>
        <taxon>Eukaryota</taxon>
        <taxon>Sar</taxon>
        <taxon>Rhizaria</taxon>
        <taxon>Retaria</taxon>
        <taxon>Foraminifera</taxon>
        <taxon>Monothalamids</taxon>
        <taxon>Reticulomyxidae</taxon>
        <taxon>Reticulomyxa</taxon>
    </lineage>
</organism>
<feature type="region of interest" description="Disordered" evidence="1">
    <location>
        <begin position="80"/>
        <end position="101"/>
    </location>
</feature>
<reference evidence="2 3" key="1">
    <citation type="journal article" date="2013" name="Curr. Biol.">
        <title>The Genome of the Foraminiferan Reticulomyxa filosa.</title>
        <authorList>
            <person name="Glockner G."/>
            <person name="Hulsmann N."/>
            <person name="Schleicher M."/>
            <person name="Noegel A.A."/>
            <person name="Eichinger L."/>
            <person name="Gallinger C."/>
            <person name="Pawlowski J."/>
            <person name="Sierra R."/>
            <person name="Euteneuer U."/>
            <person name="Pillet L."/>
            <person name="Moustafa A."/>
            <person name="Platzer M."/>
            <person name="Groth M."/>
            <person name="Szafranski K."/>
            <person name="Schliwa M."/>
        </authorList>
    </citation>
    <scope>NUCLEOTIDE SEQUENCE [LARGE SCALE GENOMIC DNA]</scope>
</reference>
<comment type="caution">
    <text evidence="2">The sequence shown here is derived from an EMBL/GenBank/DDBJ whole genome shotgun (WGS) entry which is preliminary data.</text>
</comment>
<evidence type="ECO:0000313" key="2">
    <source>
        <dbReference type="EMBL" id="ETO28497.1"/>
    </source>
</evidence>
<proteinExistence type="predicted"/>
<sequence>MLSECFIEFYLKPNEYFCKEKVFDLNKLNLSKFLYCTKCKYQTDVKQSSLMIANIILTVSVEQNLGFSAHLAHYSHYSNMSQPKTTSNPWEQGEDSSPSKMSVSSQQQKLSAFLASLKIQQIEKYMLESKTTVQDLLEMSTEELEAFSQDTLKLDVLSRKRLIRGVLDTKEDREEVGDVITPGGLINGLKAANFDFAYSANFIFLKKVFLIKNYKLFKISQSKNHEQIKGRIKGEIKGELKGRIKGKIKGVTKRRLIQ</sequence>
<evidence type="ECO:0000313" key="3">
    <source>
        <dbReference type="Proteomes" id="UP000023152"/>
    </source>
</evidence>